<dbReference type="Pfam" id="PF01828">
    <property type="entry name" value="Peptidase_A4"/>
    <property type="match status" value="1"/>
</dbReference>
<name>A0A446B7K5_9PEZI</name>
<sequence>MALQIFTAPDGSWRFEFDIDAWKRAQDIGDASAIHKMSCRHLKLYFELKAEAELQRASGTAPSMELAPRSRNPRSRREVSPAGVARGGLKMIHWDLTEYVFSLENLKADLLPAFHRSRNFAAVSVCAKALQLVGTVWFSAEQPEASTLLTLLAAYNTGFALIYAACLYMVSRCHRQAEDLKIKVRERNVTEEDMRAWATATAELSFVASLQQKGREVDASVLSFVPTTPLTHRKHTPHAQATPSRHGRGASVRDTISYSSNWCGASQHVSQADGIGSVFGYFTAPDGTLRPGVPPPQFVSAWVGIDGAECNTALLQAGVTTIVNSNGGQSISAWWEWYPDNSYTIDGLKVEPGDWMWINITTTSESSAILEVTNPQQEYTMTLDISNGPKLCRVDAEWIVEDFYDANGQVAFANFSDLWFVQSGAQSIGGRSIGLDGAAMVHIQADDGTILCSAEPYDNASFVISSHS</sequence>
<proteinExistence type="predicted"/>
<feature type="active site" description="Proton acceptor" evidence="1">
    <location>
        <position position="401"/>
    </location>
</feature>
<dbReference type="GO" id="GO:0070007">
    <property type="term" value="F:glutamic-type endopeptidase activity"/>
    <property type="evidence" value="ECO:0007669"/>
    <property type="project" value="InterPro"/>
</dbReference>
<feature type="region of interest" description="Disordered" evidence="2">
    <location>
        <begin position="231"/>
        <end position="251"/>
    </location>
</feature>
<feature type="region of interest" description="Disordered" evidence="2">
    <location>
        <begin position="59"/>
        <end position="81"/>
    </location>
</feature>
<organism evidence="3 4">
    <name type="scientific">Thermothielavioides terrestris</name>
    <dbReference type="NCBI Taxonomy" id="2587410"/>
    <lineage>
        <taxon>Eukaryota</taxon>
        <taxon>Fungi</taxon>
        <taxon>Dikarya</taxon>
        <taxon>Ascomycota</taxon>
        <taxon>Pezizomycotina</taxon>
        <taxon>Sordariomycetes</taxon>
        <taxon>Sordariomycetidae</taxon>
        <taxon>Sordariales</taxon>
        <taxon>Chaetomiaceae</taxon>
        <taxon>Thermothielavioides</taxon>
    </lineage>
</organism>
<dbReference type="InterPro" id="IPR013320">
    <property type="entry name" value="ConA-like_dom_sf"/>
</dbReference>
<evidence type="ECO:0000313" key="4">
    <source>
        <dbReference type="Proteomes" id="UP000289323"/>
    </source>
</evidence>
<dbReference type="InterPro" id="IPR038656">
    <property type="entry name" value="Peptidase_G1_sf"/>
</dbReference>
<dbReference type="Gene3D" id="2.60.120.700">
    <property type="entry name" value="Peptidase G1"/>
    <property type="match status" value="1"/>
</dbReference>
<dbReference type="GO" id="GO:0006508">
    <property type="term" value="P:proteolysis"/>
    <property type="evidence" value="ECO:0007669"/>
    <property type="project" value="InterPro"/>
</dbReference>
<accession>A0A446B7K5</accession>
<evidence type="ECO:0000313" key="3">
    <source>
        <dbReference type="EMBL" id="SPQ18437.1"/>
    </source>
</evidence>
<dbReference type="InterPro" id="IPR000250">
    <property type="entry name" value="Peptidase_G1"/>
</dbReference>
<protein>
    <submittedName>
        <fullName evidence="3">81eee77d-ab69-48c6-b960-540fb437375d</fullName>
    </submittedName>
</protein>
<dbReference type="PANTHER" id="PTHR37536:SF1">
    <property type="entry name" value="ASPERGILLOPEPSIN, PUTAITVE (AFU_ORTHOLOGUE AFUA_7G01200)"/>
    <property type="match status" value="1"/>
</dbReference>
<dbReference type="PANTHER" id="PTHR37536">
    <property type="entry name" value="PUTATIVE (AFU_ORTHOLOGUE AFUA_3G02970)-RELATED"/>
    <property type="match status" value="1"/>
</dbReference>
<dbReference type="CDD" id="cd13426">
    <property type="entry name" value="Peptidase_G1"/>
    <property type="match status" value="1"/>
</dbReference>
<reference evidence="3 4" key="1">
    <citation type="submission" date="2018-04" db="EMBL/GenBank/DDBJ databases">
        <authorList>
            <person name="Huttner S."/>
            <person name="Dainat J."/>
        </authorList>
    </citation>
    <scope>NUCLEOTIDE SEQUENCE [LARGE SCALE GENOMIC DNA]</scope>
</reference>
<evidence type="ECO:0000256" key="2">
    <source>
        <dbReference type="SAM" id="MobiDB-lite"/>
    </source>
</evidence>
<evidence type="ECO:0000256" key="1">
    <source>
        <dbReference type="PIRSR" id="PIRSR600250-50"/>
    </source>
</evidence>
<gene>
    <name evidence="3" type="ORF">TT172_LOCUS856</name>
</gene>
<dbReference type="Proteomes" id="UP000289323">
    <property type="component" value="Unassembled WGS sequence"/>
</dbReference>
<dbReference type="AlphaFoldDB" id="A0A446B7K5"/>
<dbReference type="PRINTS" id="PR00977">
    <property type="entry name" value="SCYTLDPTASE"/>
</dbReference>
<dbReference type="SUPFAM" id="SSF49899">
    <property type="entry name" value="Concanavalin A-like lectins/glucanases"/>
    <property type="match status" value="1"/>
</dbReference>
<dbReference type="EMBL" id="OUUZ01000001">
    <property type="protein sequence ID" value="SPQ18437.1"/>
    <property type="molecule type" value="Genomic_DNA"/>
</dbReference>